<dbReference type="HAMAP" id="MF_00867">
    <property type="entry name" value="KhpB"/>
    <property type="match status" value="1"/>
</dbReference>
<comment type="caution">
    <text evidence="6">Lacks conserved residue(s) required for the propagation of feature annotation.</text>
</comment>
<keyword evidence="4 6" id="KW-0143">Chaperone</keyword>
<evidence type="ECO:0000259" key="7">
    <source>
        <dbReference type="PROSITE" id="PS51061"/>
    </source>
</evidence>
<evidence type="ECO:0000313" key="9">
    <source>
        <dbReference type="EMBL" id="RHW52257.1"/>
    </source>
</evidence>
<dbReference type="InterPro" id="IPR038247">
    <property type="entry name" value="Jag_N_dom_sf"/>
</dbReference>
<dbReference type="RefSeq" id="WP_118900126.1">
    <property type="nucleotide sequence ID" value="NZ_JBHLWZ010000020.1"/>
</dbReference>
<dbReference type="InterPro" id="IPR036867">
    <property type="entry name" value="R3H_dom_sf"/>
</dbReference>
<dbReference type="InterPro" id="IPR032782">
    <property type="entry name" value="KhpB_N"/>
</dbReference>
<comment type="caution">
    <text evidence="9">The sequence shown here is derived from an EMBL/GenBank/DDBJ whole genome shotgun (WGS) entry which is preliminary data.</text>
</comment>
<evidence type="ECO:0000313" key="10">
    <source>
        <dbReference type="Proteomes" id="UP000284109"/>
    </source>
</evidence>
<dbReference type="GO" id="GO:0071555">
    <property type="term" value="P:cell wall organization"/>
    <property type="evidence" value="ECO:0007669"/>
    <property type="project" value="UniProtKB-KW"/>
</dbReference>
<dbReference type="InterPro" id="IPR034079">
    <property type="entry name" value="R3H_KhpB"/>
</dbReference>
<keyword evidence="2 6" id="KW-0694">RNA-binding</keyword>
<dbReference type="GO" id="GO:0003723">
    <property type="term" value="F:RNA binding"/>
    <property type="evidence" value="ECO:0007669"/>
    <property type="project" value="UniProtKB-UniRule"/>
</dbReference>
<dbReference type="SUPFAM" id="SSF54814">
    <property type="entry name" value="Prokaryotic type KH domain (KH-domain type II)"/>
    <property type="match status" value="1"/>
</dbReference>
<evidence type="ECO:0000256" key="3">
    <source>
        <dbReference type="ARBA" id="ARBA00022960"/>
    </source>
</evidence>
<comment type="subunit">
    <text evidence="6">Forms a complex with KhpA.</text>
</comment>
<dbReference type="EMBL" id="QOCS01000004">
    <property type="protein sequence ID" value="RHW48514.1"/>
    <property type="molecule type" value="Genomic_DNA"/>
</dbReference>
<dbReference type="InterPro" id="IPR038008">
    <property type="entry name" value="Jag_KH"/>
</dbReference>
<comment type="function">
    <text evidence="6">A probable RNA chaperone. Forms a complex with KhpA which binds to cellular RNA and controls its expression. Plays a role in peptidoglycan (PG) homeostasis and cell length regulation.</text>
</comment>
<keyword evidence="10" id="KW-1185">Reference proteome</keyword>
<dbReference type="InterPro" id="IPR015946">
    <property type="entry name" value="KH_dom-like_a/b"/>
</dbReference>
<comment type="similarity">
    <text evidence="6">Belongs to the KhpB RNA-binding protein family.</text>
</comment>
<evidence type="ECO:0000256" key="1">
    <source>
        <dbReference type="ARBA" id="ARBA00022490"/>
    </source>
</evidence>
<dbReference type="AlphaFoldDB" id="A0A417ZK01"/>
<dbReference type="CDD" id="cd02414">
    <property type="entry name" value="KH-II_Jag"/>
    <property type="match status" value="1"/>
</dbReference>
<dbReference type="Gene3D" id="3.30.30.80">
    <property type="entry name" value="probable RNA-binding protein from clostridium symbiosum atcc 14940"/>
    <property type="match status" value="1"/>
</dbReference>
<dbReference type="GO" id="GO:0005737">
    <property type="term" value="C:cytoplasm"/>
    <property type="evidence" value="ECO:0007669"/>
    <property type="project" value="UniProtKB-SubCell"/>
</dbReference>
<dbReference type="Pfam" id="PF01424">
    <property type="entry name" value="R3H"/>
    <property type="match status" value="1"/>
</dbReference>
<keyword evidence="1 6" id="KW-0963">Cytoplasm</keyword>
<dbReference type="Gene3D" id="3.30.300.20">
    <property type="match status" value="1"/>
</dbReference>
<proteinExistence type="inferred from homology"/>
<keyword evidence="5 6" id="KW-0961">Cell wall biogenesis/degradation</keyword>
<evidence type="ECO:0000256" key="4">
    <source>
        <dbReference type="ARBA" id="ARBA00023186"/>
    </source>
</evidence>
<dbReference type="Proteomes" id="UP000284109">
    <property type="component" value="Unassembled WGS sequence"/>
</dbReference>
<dbReference type="InterPro" id="IPR039247">
    <property type="entry name" value="KhpB"/>
</dbReference>
<dbReference type="Pfam" id="PF14804">
    <property type="entry name" value="Jag_N"/>
    <property type="match status" value="1"/>
</dbReference>
<dbReference type="PANTHER" id="PTHR35800:SF1">
    <property type="entry name" value="RNA-BINDING PROTEIN KHPB"/>
    <property type="match status" value="1"/>
</dbReference>
<dbReference type="InterPro" id="IPR009019">
    <property type="entry name" value="KH_sf_prok-type"/>
</dbReference>
<protein>
    <recommendedName>
        <fullName evidence="6">RNA-binding protein KhpB</fullName>
    </recommendedName>
    <alternativeName>
        <fullName evidence="6">RNA-binding protein EloR</fullName>
    </alternativeName>
</protein>
<dbReference type="PANTHER" id="PTHR35800">
    <property type="entry name" value="PROTEIN JAG"/>
    <property type="match status" value="1"/>
</dbReference>
<sequence length="217" mass="24823">MTEFQGTTIQDAIETGLKELKLQREQIAVDVISEGHKGFLGIGRHPAIVDIKPLDSIKNIVDAANNTNEQINKIQTYLENIVDKLDYAQTVVWVKNPENLKFEIKTDEPDQARVIGKHGKNINALQTIVQEYAYYLDFRDQPVLLDCGGYRQRRQEALIALSTFKAEQVQVTHKPTYLDPMPALERKVIYENLADNKQVVVRTQGHGLERYLVIRPR</sequence>
<name>A0A417ZK01_9LACO</name>
<comment type="domain">
    <text evidence="6">Has an N-terminal Jag-N domain and 2 RNA-binding domains (KH and R3H).</text>
</comment>
<evidence type="ECO:0000256" key="5">
    <source>
        <dbReference type="ARBA" id="ARBA00023316"/>
    </source>
</evidence>
<evidence type="ECO:0000256" key="6">
    <source>
        <dbReference type="HAMAP-Rule" id="MF_00867"/>
    </source>
</evidence>
<gene>
    <name evidence="6" type="primary">khpB</name>
    <name evidence="6" type="synonym">eloR</name>
    <name evidence="9" type="ORF">DS831_02720</name>
    <name evidence="8" type="ORF">DS832_01225</name>
</gene>
<dbReference type="GO" id="GO:0009252">
    <property type="term" value="P:peptidoglycan biosynthetic process"/>
    <property type="evidence" value="ECO:0007669"/>
    <property type="project" value="UniProtKB-UniRule"/>
</dbReference>
<accession>A0A417ZK01</accession>
<dbReference type="SMART" id="SM00393">
    <property type="entry name" value="R3H"/>
    <property type="match status" value="1"/>
</dbReference>
<dbReference type="NCBIfam" id="NF041568">
    <property type="entry name" value="Jag_EloR"/>
    <property type="match status" value="1"/>
</dbReference>
<dbReference type="EMBL" id="QOCR01000001">
    <property type="protein sequence ID" value="RHW52257.1"/>
    <property type="molecule type" value="Genomic_DNA"/>
</dbReference>
<evidence type="ECO:0000313" key="11">
    <source>
        <dbReference type="Proteomes" id="UP000284822"/>
    </source>
</evidence>
<dbReference type="CDD" id="cd02644">
    <property type="entry name" value="R3H_jag"/>
    <property type="match status" value="1"/>
</dbReference>
<dbReference type="InterPro" id="IPR001374">
    <property type="entry name" value="R3H_dom"/>
</dbReference>
<reference evidence="10 11" key="1">
    <citation type="submission" date="2018-07" db="EMBL/GenBank/DDBJ databases">
        <title>Genome sequences of six Lactobacillus spp. isolated from bumble bee guts.</title>
        <authorList>
            <person name="Motta E.V.S."/>
            <person name="Moran N.A."/>
        </authorList>
    </citation>
    <scope>NUCLEOTIDE SEQUENCE [LARGE SCALE GENOMIC DNA]</scope>
    <source>
        <strain evidence="9 10">BI-1.1</strain>
        <strain evidence="8 11">LV-8.1</strain>
    </source>
</reference>
<dbReference type="GO" id="GO:0008360">
    <property type="term" value="P:regulation of cell shape"/>
    <property type="evidence" value="ECO:0007669"/>
    <property type="project" value="UniProtKB-KW"/>
</dbReference>
<evidence type="ECO:0000313" key="8">
    <source>
        <dbReference type="EMBL" id="RHW48514.1"/>
    </source>
</evidence>
<dbReference type="Pfam" id="PF13083">
    <property type="entry name" value="KH_KhpA-B"/>
    <property type="match status" value="1"/>
</dbReference>
<feature type="domain" description="R3H" evidence="7">
    <location>
        <begin position="152"/>
        <end position="217"/>
    </location>
</feature>
<dbReference type="PROSITE" id="PS51061">
    <property type="entry name" value="R3H"/>
    <property type="match status" value="1"/>
</dbReference>
<dbReference type="SMART" id="SM01245">
    <property type="entry name" value="Jag_N"/>
    <property type="match status" value="1"/>
</dbReference>
<dbReference type="OrthoDB" id="9794483at2"/>
<evidence type="ECO:0000256" key="2">
    <source>
        <dbReference type="ARBA" id="ARBA00022884"/>
    </source>
</evidence>
<dbReference type="Gene3D" id="3.30.1370.50">
    <property type="entry name" value="R3H-like domain"/>
    <property type="match status" value="1"/>
</dbReference>
<dbReference type="Proteomes" id="UP000284822">
    <property type="component" value="Unassembled WGS sequence"/>
</dbReference>
<comment type="subcellular location">
    <subcellularLocation>
        <location evidence="6">Cytoplasm</location>
    </subcellularLocation>
</comment>
<keyword evidence="3 6" id="KW-0133">Cell shape</keyword>
<organism evidence="9 10">
    <name type="scientific">Bombilactobacillus bombi</name>
    <dbReference type="NCBI Taxonomy" id="1303590"/>
    <lineage>
        <taxon>Bacteria</taxon>
        <taxon>Bacillati</taxon>
        <taxon>Bacillota</taxon>
        <taxon>Bacilli</taxon>
        <taxon>Lactobacillales</taxon>
        <taxon>Lactobacillaceae</taxon>
        <taxon>Bombilactobacillus</taxon>
    </lineage>
</organism>